<evidence type="ECO:0000313" key="4">
    <source>
        <dbReference type="Proteomes" id="UP000006238"/>
    </source>
</evidence>
<evidence type="ECO:0000256" key="2">
    <source>
        <dbReference type="SAM" id="SignalP"/>
    </source>
</evidence>
<dbReference type="EMBL" id="ABWN01000032">
    <property type="protein sequence ID" value="EFF68050.1"/>
    <property type="molecule type" value="Genomic_DNA"/>
</dbReference>
<organism evidence="3 4">
    <name type="scientific">Eshraghiella crossota DSM 2876</name>
    <dbReference type="NCBI Taxonomy" id="511680"/>
    <lineage>
        <taxon>Bacteria</taxon>
        <taxon>Bacillati</taxon>
        <taxon>Bacillota</taxon>
        <taxon>Clostridia</taxon>
        <taxon>Lachnospirales</taxon>
        <taxon>Lachnospiraceae</taxon>
        <taxon>Eshraghiella</taxon>
    </lineage>
</organism>
<keyword evidence="4" id="KW-1185">Reference proteome</keyword>
<dbReference type="GeneID" id="98917346"/>
<dbReference type="InterPro" id="IPR028994">
    <property type="entry name" value="Integrin_alpha_N"/>
</dbReference>
<proteinExistence type="predicted"/>
<evidence type="ECO:0000313" key="3">
    <source>
        <dbReference type="EMBL" id="EFF68050.1"/>
    </source>
</evidence>
<dbReference type="RefSeq" id="WP_005603599.1">
    <property type="nucleotide sequence ID" value="NZ_GG663524.1"/>
</dbReference>
<gene>
    <name evidence="3" type="ORF">BUTYVIB_01790</name>
</gene>
<feature type="chain" id="PRO_5038565640" evidence="2">
    <location>
        <begin position="23"/>
        <end position="426"/>
    </location>
</feature>
<name>D4S120_9FIRM</name>
<protein>
    <submittedName>
        <fullName evidence="3">FG-GAP repeat protein</fullName>
    </submittedName>
</protein>
<comment type="caution">
    <text evidence="3">The sequence shown here is derived from an EMBL/GenBank/DDBJ whole genome shotgun (WGS) entry which is preliminary data.</text>
</comment>
<dbReference type="HOGENOM" id="CLU_643539_0_0_9"/>
<dbReference type="SUPFAM" id="SSF69318">
    <property type="entry name" value="Integrin alpha N-terminal domain"/>
    <property type="match status" value="1"/>
</dbReference>
<feature type="signal peptide" evidence="2">
    <location>
        <begin position="1"/>
        <end position="22"/>
    </location>
</feature>
<sequence>MKTHNKFLVLTLTALIALSTVACSNKKEAPGESAASSSTTEPVTTTKETPVETLPVKPDNKDAIKKINALDVPENIKKVFTNNGEFIDTTHHGKVTTLEDFRYFYTDSEKAIDYIDGIYTADIDGDGINELICILPTYLTELILHTDDVSGKVTAYIPNSTRFQVAEKGTILGSSGAEANSYYKVTFTDDEMHEDYLGSEYWGTYKIKTEVSKEEYDKFIEPYPLHKMEDCFTELSFTINNGTASNNSDAITKINALDIPENIKKIFTDNGQFIDTTHNEKNIVLKNFQIYYDNDERPIDAINGVYAIDIDGDGINDLICKVPTYNKSIVFLTDSSDEVFVCDLESENFTVAGNSVILFNEGMGVNTYYKVSFTRFSGMDKFYLADEKNGIYTIDKEVSKEDYEKLQAEYPVYNMSELHSDIKFTI</sequence>
<feature type="compositionally biased region" description="Low complexity" evidence="1">
    <location>
        <begin position="31"/>
        <end position="56"/>
    </location>
</feature>
<evidence type="ECO:0000256" key="1">
    <source>
        <dbReference type="SAM" id="MobiDB-lite"/>
    </source>
</evidence>
<dbReference type="AlphaFoldDB" id="D4S120"/>
<dbReference type="Proteomes" id="UP000006238">
    <property type="component" value="Unassembled WGS sequence"/>
</dbReference>
<feature type="region of interest" description="Disordered" evidence="1">
    <location>
        <begin position="28"/>
        <end position="57"/>
    </location>
</feature>
<accession>D4S120</accession>
<keyword evidence="2" id="KW-0732">Signal</keyword>
<dbReference type="PROSITE" id="PS51257">
    <property type="entry name" value="PROKAR_LIPOPROTEIN"/>
    <property type="match status" value="1"/>
</dbReference>
<reference evidence="3 4" key="1">
    <citation type="submission" date="2010-02" db="EMBL/GenBank/DDBJ databases">
        <authorList>
            <person name="Weinstock G."/>
            <person name="Sodergren E."/>
            <person name="Clifton S."/>
            <person name="Fulton L."/>
            <person name="Fulton B."/>
            <person name="Courtney L."/>
            <person name="Fronick C."/>
            <person name="Harrison M."/>
            <person name="Strong C."/>
            <person name="Farmer C."/>
            <person name="Delahaunty K."/>
            <person name="Markovic C."/>
            <person name="Hall O."/>
            <person name="Minx P."/>
            <person name="Tomlinson C."/>
            <person name="Mitreva M."/>
            <person name="Nelson J."/>
            <person name="Hou S."/>
            <person name="Wollam A."/>
            <person name="Pepin K.H."/>
            <person name="Johnson M."/>
            <person name="Bhonagiri V."/>
            <person name="Zhang X."/>
            <person name="Suruliraj S."/>
            <person name="Warren W."/>
            <person name="Chinwalla A."/>
            <person name="Mardis E.R."/>
            <person name="Wilson R.K."/>
        </authorList>
    </citation>
    <scope>NUCLEOTIDE SEQUENCE [LARGE SCALE GENOMIC DNA]</scope>
    <source>
        <strain evidence="3 4">DSM 2876</strain>
    </source>
</reference>